<dbReference type="Gene3D" id="2.40.70.10">
    <property type="entry name" value="Acid Proteases"/>
    <property type="match status" value="1"/>
</dbReference>
<feature type="coiled-coil region" evidence="1">
    <location>
        <begin position="78"/>
        <end position="105"/>
    </location>
</feature>
<keyword evidence="1" id="KW-0175">Coiled coil</keyword>
<gene>
    <name evidence="3" type="ORF">Tco_0892428</name>
</gene>
<accession>A0ABQ5C5U5</accession>
<reference evidence="3" key="1">
    <citation type="journal article" date="2022" name="Int. J. Mol. Sci.">
        <title>Draft Genome of Tanacetum Coccineum: Genomic Comparison of Closely Related Tanacetum-Family Plants.</title>
        <authorList>
            <person name="Yamashiro T."/>
            <person name="Shiraishi A."/>
            <person name="Nakayama K."/>
            <person name="Satake H."/>
        </authorList>
    </citation>
    <scope>NUCLEOTIDE SEQUENCE</scope>
</reference>
<reference evidence="3" key="2">
    <citation type="submission" date="2022-01" db="EMBL/GenBank/DDBJ databases">
        <authorList>
            <person name="Yamashiro T."/>
            <person name="Shiraishi A."/>
            <person name="Satake H."/>
            <person name="Nakayama K."/>
        </authorList>
    </citation>
    <scope>NUCLEOTIDE SEQUENCE</scope>
</reference>
<proteinExistence type="predicted"/>
<dbReference type="InterPro" id="IPR021109">
    <property type="entry name" value="Peptidase_aspartic_dom_sf"/>
</dbReference>
<sequence length="303" mass="34566">MNRGMSDLKEHVHKIHPKSNKEFFREEVKSRRNGETKQDNQGFTLKTNLLATLRRIRTISQESCTRQNILAKWMHQFIENTNNNLKRYDSAIKDLERKVVRLADALAVQNECPMKLEPPRETPICEVETFTEKVKKCIIENQVNGEKLLKQLEIDFDIHIIEDDKVLIILGRPMLATAQARIDVFRGKISLEVGTEQVIFNANKGATPLTVAPVCVVKDYDVTDDLGGREDLEELLMNDDINQDLGDFLQDNNLVPNFDAPEVISLYPSRSPSINRNPFGEFQDSDGNLGIEIDDFVEGIDDL</sequence>
<protein>
    <submittedName>
        <fullName evidence="3">Zinc finger, C2H2</fullName>
    </submittedName>
</protein>
<name>A0ABQ5C5U5_9ASTR</name>
<keyword evidence="4" id="KW-1185">Reference proteome</keyword>
<comment type="caution">
    <text evidence="3">The sequence shown here is derived from an EMBL/GenBank/DDBJ whole genome shotgun (WGS) entry which is preliminary data.</text>
</comment>
<organism evidence="3 4">
    <name type="scientific">Tanacetum coccineum</name>
    <dbReference type="NCBI Taxonomy" id="301880"/>
    <lineage>
        <taxon>Eukaryota</taxon>
        <taxon>Viridiplantae</taxon>
        <taxon>Streptophyta</taxon>
        <taxon>Embryophyta</taxon>
        <taxon>Tracheophyta</taxon>
        <taxon>Spermatophyta</taxon>
        <taxon>Magnoliopsida</taxon>
        <taxon>eudicotyledons</taxon>
        <taxon>Gunneridae</taxon>
        <taxon>Pentapetalae</taxon>
        <taxon>asterids</taxon>
        <taxon>campanulids</taxon>
        <taxon>Asterales</taxon>
        <taxon>Asteraceae</taxon>
        <taxon>Asteroideae</taxon>
        <taxon>Anthemideae</taxon>
        <taxon>Anthemidinae</taxon>
        <taxon>Tanacetum</taxon>
    </lineage>
</organism>
<dbReference type="Proteomes" id="UP001151760">
    <property type="component" value="Unassembled WGS sequence"/>
</dbReference>
<evidence type="ECO:0000256" key="1">
    <source>
        <dbReference type="SAM" id="Coils"/>
    </source>
</evidence>
<feature type="compositionally biased region" description="Basic and acidic residues" evidence="2">
    <location>
        <begin position="1"/>
        <end position="10"/>
    </location>
</feature>
<feature type="region of interest" description="Disordered" evidence="2">
    <location>
        <begin position="1"/>
        <end position="21"/>
    </location>
</feature>
<dbReference type="EMBL" id="BQNB010013972">
    <property type="protein sequence ID" value="GJT22491.1"/>
    <property type="molecule type" value="Genomic_DNA"/>
</dbReference>
<evidence type="ECO:0000256" key="2">
    <source>
        <dbReference type="SAM" id="MobiDB-lite"/>
    </source>
</evidence>
<evidence type="ECO:0000313" key="4">
    <source>
        <dbReference type="Proteomes" id="UP001151760"/>
    </source>
</evidence>
<evidence type="ECO:0000313" key="3">
    <source>
        <dbReference type="EMBL" id="GJT22491.1"/>
    </source>
</evidence>